<evidence type="ECO:0008006" key="6">
    <source>
        <dbReference type="Google" id="ProtNLM"/>
    </source>
</evidence>
<evidence type="ECO:0000259" key="2">
    <source>
        <dbReference type="Pfam" id="PF25164"/>
    </source>
</evidence>
<dbReference type="Pfam" id="PF06054">
    <property type="entry name" value="CoiA_nuc"/>
    <property type="match status" value="1"/>
</dbReference>
<feature type="domain" description="Competence protein CoiA C-terminal" evidence="3">
    <location>
        <begin position="233"/>
        <end position="363"/>
    </location>
</feature>
<dbReference type="Proteomes" id="UP000216013">
    <property type="component" value="Unassembled WGS sequence"/>
</dbReference>
<dbReference type="EMBL" id="NPBV01000022">
    <property type="protein sequence ID" value="PAD20444.1"/>
    <property type="molecule type" value="Genomic_DNA"/>
</dbReference>
<evidence type="ECO:0000313" key="5">
    <source>
        <dbReference type="Proteomes" id="UP000216013"/>
    </source>
</evidence>
<protein>
    <recommendedName>
        <fullName evidence="6">Competence protein CoiA</fullName>
    </recommendedName>
</protein>
<dbReference type="InterPro" id="IPR021176">
    <property type="entry name" value="Competence-induced_CoiA"/>
</dbReference>
<proteinExistence type="predicted"/>
<dbReference type="Pfam" id="PF25164">
    <property type="entry name" value="CoiA_N"/>
    <property type="match status" value="1"/>
</dbReference>
<gene>
    <name evidence="4" type="ORF">CHH64_12930</name>
</gene>
<name>A0A268A8J7_9BACI</name>
<feature type="domain" description="Competence protein CoiA-like N-terminal" evidence="2">
    <location>
        <begin position="16"/>
        <end position="61"/>
    </location>
</feature>
<comment type="caution">
    <text evidence="4">The sequence shown here is derived from an EMBL/GenBank/DDBJ whole genome shotgun (WGS) entry which is preliminary data.</text>
</comment>
<evidence type="ECO:0000259" key="1">
    <source>
        <dbReference type="Pfam" id="PF06054"/>
    </source>
</evidence>
<dbReference type="Pfam" id="PF25166">
    <property type="entry name" value="CoiA_C"/>
    <property type="match status" value="1"/>
</dbReference>
<evidence type="ECO:0000313" key="4">
    <source>
        <dbReference type="EMBL" id="PAD20444.1"/>
    </source>
</evidence>
<dbReference type="InterPro" id="IPR057253">
    <property type="entry name" value="CoiA-like_N"/>
</dbReference>
<sequence length="368" mass="43137">MLQAQLEDGRLILLAAHQKEQIHNFRKQRFLCPACRKSVIIRAGKKVIPHFAHEQIHDCELDRTGESLYHMRGKLQLFYWLKKQGYAVRLEECVKDSARRPDLLLHTPSGRELAIEYQCASISDEELLRRNEAYEQNGIVPIWILGGNRLKRTSTYMLDLPKREQRFLMQHKQNMPLQLLYYCSNTETLCNVQHILLTGKKQTIGQFFFRPLQRIHFPQLFQTLPKKLQEINQAWQTIQARAIAKPLTFASAPIKRWITRLYDNGLLLQDIPLSILQPVEAQYQMSVPPYIWQTDLWLEQLDHLPVMESVSLNRLVYVGRKWEVTTKPFAIPSNKHPVESYMQSLCQQGWFAQMDSDTFVKKKVPSLS</sequence>
<dbReference type="InterPro" id="IPR010330">
    <property type="entry name" value="CoiA_nuc"/>
</dbReference>
<dbReference type="InterPro" id="IPR057252">
    <property type="entry name" value="CoiA_C"/>
</dbReference>
<accession>A0A268A8J7</accession>
<evidence type="ECO:0000259" key="3">
    <source>
        <dbReference type="Pfam" id="PF25166"/>
    </source>
</evidence>
<dbReference type="AlphaFoldDB" id="A0A268A8J7"/>
<reference evidence="4 5" key="1">
    <citation type="submission" date="2017-07" db="EMBL/GenBank/DDBJ databases">
        <title>Isolation and whole genome analysis of endospore-forming bacteria from heroin.</title>
        <authorList>
            <person name="Kalinowski J."/>
            <person name="Ahrens B."/>
            <person name="Al-Dilaimi A."/>
            <person name="Winkler A."/>
            <person name="Wibberg D."/>
            <person name="Schleenbecker U."/>
            <person name="Ruckert C."/>
            <person name="Wolfel R."/>
            <person name="Grass G."/>
        </authorList>
    </citation>
    <scope>NUCLEOTIDE SEQUENCE [LARGE SCALE GENOMIC DNA]</scope>
    <source>
        <strain evidence="4 5">7528</strain>
    </source>
</reference>
<organism evidence="4 5">
    <name type="scientific">Terribacillus saccharophilus</name>
    <dbReference type="NCBI Taxonomy" id="361277"/>
    <lineage>
        <taxon>Bacteria</taxon>
        <taxon>Bacillati</taxon>
        <taxon>Bacillota</taxon>
        <taxon>Bacilli</taxon>
        <taxon>Bacillales</taxon>
        <taxon>Bacillaceae</taxon>
        <taxon>Terribacillus</taxon>
    </lineage>
</organism>
<feature type="domain" description="Competence protein CoiA nuclease-like" evidence="1">
    <location>
        <begin position="66"/>
        <end position="223"/>
    </location>
</feature>
<dbReference type="PIRSF" id="PIRSF007487">
    <property type="entry name" value="Competence-induced_CoiA_bac"/>
    <property type="match status" value="1"/>
</dbReference>
<dbReference type="RefSeq" id="WP_095261280.1">
    <property type="nucleotide sequence ID" value="NZ_NPBV01000022.1"/>
</dbReference>